<accession>A0A3M7RND0</accession>
<dbReference type="EMBL" id="REGN01003046">
    <property type="protein sequence ID" value="RNA24818.1"/>
    <property type="molecule type" value="Genomic_DNA"/>
</dbReference>
<keyword evidence="2" id="KW-1185">Reference proteome</keyword>
<sequence>MCLDSLANINVAFTTLLYSLSFGSDRAVQLGVYDHYFRLRTIYFESNWFSVVHYPNSLYFNKEHFTIGQGNVKFWYKNCAKMVLQKVQYCTN</sequence>
<reference evidence="1 2" key="1">
    <citation type="journal article" date="2018" name="Sci. Rep.">
        <title>Genomic signatures of local adaptation to the degree of environmental predictability in rotifers.</title>
        <authorList>
            <person name="Franch-Gras L."/>
            <person name="Hahn C."/>
            <person name="Garcia-Roger E.M."/>
            <person name="Carmona M.J."/>
            <person name="Serra M."/>
            <person name="Gomez A."/>
        </authorList>
    </citation>
    <scope>NUCLEOTIDE SEQUENCE [LARGE SCALE GENOMIC DNA]</scope>
    <source>
        <strain evidence="1">HYR1</strain>
    </source>
</reference>
<evidence type="ECO:0000313" key="1">
    <source>
        <dbReference type="EMBL" id="RNA24818.1"/>
    </source>
</evidence>
<proteinExistence type="predicted"/>
<protein>
    <submittedName>
        <fullName evidence="1">Uncharacterized protein</fullName>
    </submittedName>
</protein>
<evidence type="ECO:0000313" key="2">
    <source>
        <dbReference type="Proteomes" id="UP000276133"/>
    </source>
</evidence>
<gene>
    <name evidence="1" type="ORF">BpHYR1_038474</name>
</gene>
<dbReference type="Proteomes" id="UP000276133">
    <property type="component" value="Unassembled WGS sequence"/>
</dbReference>
<comment type="caution">
    <text evidence="1">The sequence shown here is derived from an EMBL/GenBank/DDBJ whole genome shotgun (WGS) entry which is preliminary data.</text>
</comment>
<name>A0A3M7RND0_BRAPC</name>
<dbReference type="AlphaFoldDB" id="A0A3M7RND0"/>
<organism evidence="1 2">
    <name type="scientific">Brachionus plicatilis</name>
    <name type="common">Marine rotifer</name>
    <name type="synonym">Brachionus muelleri</name>
    <dbReference type="NCBI Taxonomy" id="10195"/>
    <lineage>
        <taxon>Eukaryota</taxon>
        <taxon>Metazoa</taxon>
        <taxon>Spiralia</taxon>
        <taxon>Gnathifera</taxon>
        <taxon>Rotifera</taxon>
        <taxon>Eurotatoria</taxon>
        <taxon>Monogononta</taxon>
        <taxon>Pseudotrocha</taxon>
        <taxon>Ploima</taxon>
        <taxon>Brachionidae</taxon>
        <taxon>Brachionus</taxon>
    </lineage>
</organism>